<reference evidence="2" key="1">
    <citation type="journal article" date="2019" name="Int. J. Syst. Evol. Microbiol.">
        <title>The Global Catalogue of Microorganisms (GCM) 10K type strain sequencing project: providing services to taxonomists for standard genome sequencing and annotation.</title>
        <authorList>
            <consortium name="The Broad Institute Genomics Platform"/>
            <consortium name="The Broad Institute Genome Sequencing Center for Infectious Disease"/>
            <person name="Wu L."/>
            <person name="Ma J."/>
        </authorList>
    </citation>
    <scope>NUCLEOTIDE SEQUENCE [LARGE SCALE GENOMIC DNA]</scope>
    <source>
        <strain evidence="2">CGMCC 4.1469</strain>
    </source>
</reference>
<dbReference type="Proteomes" id="UP001596067">
    <property type="component" value="Unassembled WGS sequence"/>
</dbReference>
<name>A0ABW1F4E3_9ACTN</name>
<protein>
    <recommendedName>
        <fullName evidence="3">Transcriptional regulator</fullName>
    </recommendedName>
</protein>
<gene>
    <name evidence="1" type="ORF">ACFP0N_28950</name>
</gene>
<keyword evidence="2" id="KW-1185">Reference proteome</keyword>
<evidence type="ECO:0000313" key="1">
    <source>
        <dbReference type="EMBL" id="MFC5889005.1"/>
    </source>
</evidence>
<dbReference type="EMBL" id="JBHSOD010000049">
    <property type="protein sequence ID" value="MFC5889005.1"/>
    <property type="molecule type" value="Genomic_DNA"/>
</dbReference>
<organism evidence="1 2">
    <name type="scientific">Kitasatospora aburaviensis</name>
    <dbReference type="NCBI Taxonomy" id="67265"/>
    <lineage>
        <taxon>Bacteria</taxon>
        <taxon>Bacillati</taxon>
        <taxon>Actinomycetota</taxon>
        <taxon>Actinomycetes</taxon>
        <taxon>Kitasatosporales</taxon>
        <taxon>Streptomycetaceae</taxon>
        <taxon>Kitasatospora</taxon>
    </lineage>
</organism>
<evidence type="ECO:0000313" key="2">
    <source>
        <dbReference type="Proteomes" id="UP001596067"/>
    </source>
</evidence>
<dbReference type="RefSeq" id="WP_313762227.1">
    <property type="nucleotide sequence ID" value="NZ_BAAAVH010000009.1"/>
</dbReference>
<proteinExistence type="predicted"/>
<evidence type="ECO:0008006" key="3">
    <source>
        <dbReference type="Google" id="ProtNLM"/>
    </source>
</evidence>
<comment type="caution">
    <text evidence="1">The sequence shown here is derived from an EMBL/GenBank/DDBJ whole genome shotgun (WGS) entry which is preliminary data.</text>
</comment>
<accession>A0ABW1F4E3</accession>
<sequence length="407" mass="44278">MSTTPPPEQPVAPEAGRARWRQVRDHLNRNRFGLTRSAAAGHAPHEFAPGGRVLARRHWIPSAPVPLEQVRLRWQEQAPAAPVDGRRPELDAVLPRRADGTRYDTYADAVGDLARPRLFENRGCYRLLEVAEDAAVPTLTFGRGRYFDVIDICEAAAHEYAAAALSAAGGPGPEADATPFRAAVGDPTDLARRPVLAAVSTLAVRLDRRTGAAEFVLHWRDPAKVASGGGLFQVMPVGMFQPSHDAPWNEANDFDLWRAVVRELSEELLGSSEDYGSDTAPIDYDAWPFQRVLSSARAAGTLRMYWLGLGTDPLTFVTDLLTVAVFDAELFDELFARMVTTNDEGHRVRLDDGTGHAAGIPFTAEHVERLADREPMQPAGAALLQLAWHHREVLLNGGGSGPSNPGG</sequence>